<dbReference type="Proteomes" id="UP000602076">
    <property type="component" value="Unassembled WGS sequence"/>
</dbReference>
<dbReference type="EMBL" id="JACXSI010000066">
    <property type="protein sequence ID" value="MBD3110325.1"/>
    <property type="molecule type" value="Genomic_DNA"/>
</dbReference>
<dbReference type="AlphaFoldDB" id="A0A927D2F5"/>
<evidence type="ECO:0008006" key="3">
    <source>
        <dbReference type="Google" id="ProtNLM"/>
    </source>
</evidence>
<evidence type="ECO:0000313" key="2">
    <source>
        <dbReference type="Proteomes" id="UP000602076"/>
    </source>
</evidence>
<dbReference type="SUPFAM" id="SSF53474">
    <property type="entry name" value="alpha/beta-Hydrolases"/>
    <property type="match status" value="1"/>
</dbReference>
<comment type="caution">
    <text evidence="1">The sequence shown here is derived from an EMBL/GenBank/DDBJ whole genome shotgun (WGS) entry which is preliminary data.</text>
</comment>
<accession>A0A927D2F5</accession>
<sequence length="232" mass="27831">MLRSFQYDEQWNIVYYPTKPSGFSVFIIGDHHHYVQNQDSYWLHHPSRFQLLKQLRKNGYTCFSSNLYGEHWGNERAVQFAKDLYHIVMKAETLNEKIHLFAEGKGALVALKLLPHLQEYIRSVVLLNPCLSLKEKWEHEKDHKIYFKPFMKEITKAFGEKTEQFEDAQTPLNVPLKVIHVMGNDKKKQFLLYQDLRRRNNSETEIVYLFPEKRYKVTFETTRFFKQHESVL</sequence>
<dbReference type="RefSeq" id="WP_190999856.1">
    <property type="nucleotide sequence ID" value="NZ_JACXSI010000066.1"/>
</dbReference>
<gene>
    <name evidence="1" type="ORF">IEO70_18525</name>
</gene>
<dbReference type="Gene3D" id="3.40.50.1820">
    <property type="entry name" value="alpha/beta hydrolase"/>
    <property type="match status" value="1"/>
</dbReference>
<organism evidence="1 2">
    <name type="scientific">Peribacillus faecalis</name>
    <dbReference type="NCBI Taxonomy" id="2772559"/>
    <lineage>
        <taxon>Bacteria</taxon>
        <taxon>Bacillati</taxon>
        <taxon>Bacillota</taxon>
        <taxon>Bacilli</taxon>
        <taxon>Bacillales</taxon>
        <taxon>Bacillaceae</taxon>
        <taxon>Peribacillus</taxon>
    </lineage>
</organism>
<protein>
    <recommendedName>
        <fullName evidence="3">Hydrolase</fullName>
    </recommendedName>
</protein>
<proteinExistence type="predicted"/>
<dbReference type="InterPro" id="IPR029058">
    <property type="entry name" value="AB_hydrolase_fold"/>
</dbReference>
<keyword evidence="2" id="KW-1185">Reference proteome</keyword>
<reference evidence="1" key="1">
    <citation type="submission" date="2020-09" db="EMBL/GenBank/DDBJ databases">
        <title>Bacillus faecalis sp. nov., a moderately halophilic bacterium isolated from cow faeces.</title>
        <authorList>
            <person name="Jiang L."/>
            <person name="Lee J."/>
        </authorList>
    </citation>
    <scope>NUCLEOTIDE SEQUENCE</scope>
    <source>
        <strain evidence="1">AGMB 02131</strain>
    </source>
</reference>
<name>A0A927D2F5_9BACI</name>
<evidence type="ECO:0000313" key="1">
    <source>
        <dbReference type="EMBL" id="MBD3110325.1"/>
    </source>
</evidence>